<evidence type="ECO:0000313" key="1">
    <source>
        <dbReference type="EMBL" id="MBX48397.1"/>
    </source>
</evidence>
<reference evidence="1" key="1">
    <citation type="submission" date="2018-02" db="EMBL/GenBank/DDBJ databases">
        <title>Rhizophora mucronata_Transcriptome.</title>
        <authorList>
            <person name="Meera S.P."/>
            <person name="Sreeshan A."/>
            <person name="Augustine A."/>
        </authorList>
    </citation>
    <scope>NUCLEOTIDE SEQUENCE</scope>
    <source>
        <tissue evidence="1">Leaf</tissue>
    </source>
</reference>
<sequence>MLLTVVQNIIWEHRWIFSINGKSNARDILVNALYPLLTFTLIVESAVIEYLRSSSLKEESRRF</sequence>
<proteinExistence type="predicted"/>
<dbReference type="EMBL" id="GGEC01067913">
    <property type="protein sequence ID" value="MBX48397.1"/>
    <property type="molecule type" value="Transcribed_RNA"/>
</dbReference>
<dbReference type="AlphaFoldDB" id="A0A2P2P0X1"/>
<name>A0A2P2P0X1_RHIMU</name>
<organism evidence="1">
    <name type="scientific">Rhizophora mucronata</name>
    <name type="common">Asiatic mangrove</name>
    <dbReference type="NCBI Taxonomy" id="61149"/>
    <lineage>
        <taxon>Eukaryota</taxon>
        <taxon>Viridiplantae</taxon>
        <taxon>Streptophyta</taxon>
        <taxon>Embryophyta</taxon>
        <taxon>Tracheophyta</taxon>
        <taxon>Spermatophyta</taxon>
        <taxon>Magnoliopsida</taxon>
        <taxon>eudicotyledons</taxon>
        <taxon>Gunneridae</taxon>
        <taxon>Pentapetalae</taxon>
        <taxon>rosids</taxon>
        <taxon>fabids</taxon>
        <taxon>Malpighiales</taxon>
        <taxon>Rhizophoraceae</taxon>
        <taxon>Rhizophora</taxon>
    </lineage>
</organism>
<accession>A0A2P2P0X1</accession>
<protein>
    <submittedName>
        <fullName evidence="1">Uncharacterized protein</fullName>
    </submittedName>
</protein>